<gene>
    <name evidence="2" type="ORF">GCM10008986_25320</name>
</gene>
<keyword evidence="1" id="KW-1133">Transmembrane helix</keyword>
<reference evidence="3" key="1">
    <citation type="journal article" date="2019" name="Int. J. Syst. Evol. Microbiol.">
        <title>The Global Catalogue of Microorganisms (GCM) 10K type strain sequencing project: providing services to taxonomists for standard genome sequencing and annotation.</title>
        <authorList>
            <consortium name="The Broad Institute Genomics Platform"/>
            <consortium name="The Broad Institute Genome Sequencing Center for Infectious Disease"/>
            <person name="Wu L."/>
            <person name="Ma J."/>
        </authorList>
    </citation>
    <scope>NUCLEOTIDE SEQUENCE [LARGE SCALE GENOMIC DNA]</scope>
    <source>
        <strain evidence="3">JCM 12389</strain>
    </source>
</reference>
<protein>
    <recommendedName>
        <fullName evidence="4">TadE-like protein</fullName>
    </recommendedName>
</protein>
<organism evidence="2 3">
    <name type="scientific">Salinibacillus aidingensis</name>
    <dbReference type="NCBI Taxonomy" id="237684"/>
    <lineage>
        <taxon>Bacteria</taxon>
        <taxon>Bacillati</taxon>
        <taxon>Bacillota</taxon>
        <taxon>Bacilli</taxon>
        <taxon>Bacillales</taxon>
        <taxon>Bacillaceae</taxon>
        <taxon>Salinibacillus</taxon>
    </lineage>
</organism>
<sequence length="132" mass="15091">MKKWMKKLREEEGAISLEFLGILPFFFMFFLILWQVVASGYAVYTIHTAANEGAKTYSITRNIDKAEDTIKDVIGTSSVLNYERMNVEYINSDGRFELLVEGKHSLIFVPDQWKSATAIDLEETTVSQVLVE</sequence>
<evidence type="ECO:0000313" key="3">
    <source>
        <dbReference type="Proteomes" id="UP001500880"/>
    </source>
</evidence>
<name>A0ABP3LBC1_9BACI</name>
<keyword evidence="1" id="KW-0812">Transmembrane</keyword>
<keyword evidence="3" id="KW-1185">Reference proteome</keyword>
<proteinExistence type="predicted"/>
<comment type="caution">
    <text evidence="2">The sequence shown here is derived from an EMBL/GenBank/DDBJ whole genome shotgun (WGS) entry which is preliminary data.</text>
</comment>
<dbReference type="EMBL" id="BAAADO010000005">
    <property type="protein sequence ID" value="GAA0497284.1"/>
    <property type="molecule type" value="Genomic_DNA"/>
</dbReference>
<evidence type="ECO:0008006" key="4">
    <source>
        <dbReference type="Google" id="ProtNLM"/>
    </source>
</evidence>
<dbReference type="RefSeq" id="WP_343841692.1">
    <property type="nucleotide sequence ID" value="NZ_BAAADO010000005.1"/>
</dbReference>
<feature type="transmembrane region" description="Helical" evidence="1">
    <location>
        <begin position="20"/>
        <end position="44"/>
    </location>
</feature>
<evidence type="ECO:0000313" key="2">
    <source>
        <dbReference type="EMBL" id="GAA0497284.1"/>
    </source>
</evidence>
<evidence type="ECO:0000256" key="1">
    <source>
        <dbReference type="SAM" id="Phobius"/>
    </source>
</evidence>
<dbReference type="Proteomes" id="UP001500880">
    <property type="component" value="Unassembled WGS sequence"/>
</dbReference>
<accession>A0ABP3LBC1</accession>
<keyword evidence="1" id="KW-0472">Membrane</keyword>